<dbReference type="EMBL" id="DVMJ01000105">
    <property type="protein sequence ID" value="HIU14654.1"/>
    <property type="molecule type" value="Genomic_DNA"/>
</dbReference>
<sequence length="141" mass="15884">MMKKIRHILLAMLLLVVVVLGYGWYQNQQRDEGNKTIEVTIQVDEEVIYTDSVQTDAARLGDLLAELKQQGELLLEVEESAYGRFITGMGKDQLYRQDTAAGRYWTYSSDNNATCVADGYCSGIDSLDIQDGDRFVFTLGQ</sequence>
<proteinExistence type="predicted"/>
<accession>A0A9D1HSF4</accession>
<dbReference type="Proteomes" id="UP000824175">
    <property type="component" value="Unassembled WGS sequence"/>
</dbReference>
<comment type="caution">
    <text evidence="1">The sequence shown here is derived from an EMBL/GenBank/DDBJ whole genome shotgun (WGS) entry which is preliminary data.</text>
</comment>
<organism evidence="1 2">
    <name type="scientific">Candidatus Fimiplasma intestinipullorum</name>
    <dbReference type="NCBI Taxonomy" id="2840825"/>
    <lineage>
        <taxon>Bacteria</taxon>
        <taxon>Bacillati</taxon>
        <taxon>Bacillota</taxon>
        <taxon>Clostridia</taxon>
        <taxon>Eubacteriales</taxon>
        <taxon>Candidatus Fimiplasma</taxon>
    </lineage>
</organism>
<name>A0A9D1HSF4_9FIRM</name>
<gene>
    <name evidence="1" type="ORF">IAD15_11415</name>
</gene>
<reference evidence="1" key="1">
    <citation type="submission" date="2020-10" db="EMBL/GenBank/DDBJ databases">
        <authorList>
            <person name="Gilroy R."/>
        </authorList>
    </citation>
    <scope>NUCLEOTIDE SEQUENCE</scope>
    <source>
        <strain evidence="1">CHK195-11698</strain>
    </source>
</reference>
<reference evidence="1" key="2">
    <citation type="journal article" date="2021" name="PeerJ">
        <title>Extensive microbial diversity within the chicken gut microbiome revealed by metagenomics and culture.</title>
        <authorList>
            <person name="Gilroy R."/>
            <person name="Ravi A."/>
            <person name="Getino M."/>
            <person name="Pursley I."/>
            <person name="Horton D.L."/>
            <person name="Alikhan N.F."/>
            <person name="Baker D."/>
            <person name="Gharbi K."/>
            <person name="Hall N."/>
            <person name="Watson M."/>
            <person name="Adriaenssens E.M."/>
            <person name="Foster-Nyarko E."/>
            <person name="Jarju S."/>
            <person name="Secka A."/>
            <person name="Antonio M."/>
            <person name="Oren A."/>
            <person name="Chaudhuri R.R."/>
            <person name="La Ragione R."/>
            <person name="Hildebrand F."/>
            <person name="Pallen M.J."/>
        </authorList>
    </citation>
    <scope>NUCLEOTIDE SEQUENCE</scope>
    <source>
        <strain evidence="1">CHK195-11698</strain>
    </source>
</reference>
<evidence type="ECO:0000313" key="2">
    <source>
        <dbReference type="Proteomes" id="UP000824175"/>
    </source>
</evidence>
<evidence type="ECO:0000313" key="1">
    <source>
        <dbReference type="EMBL" id="HIU14654.1"/>
    </source>
</evidence>
<dbReference type="AlphaFoldDB" id="A0A9D1HSF4"/>
<dbReference type="Gene3D" id="2.170.130.30">
    <property type="match status" value="1"/>
</dbReference>
<protein>
    <submittedName>
        <fullName evidence="1">DUF4430 domain-containing protein</fullName>
    </submittedName>
</protein>